<evidence type="ECO:0000313" key="8">
    <source>
        <dbReference type="Proteomes" id="UP000799324"/>
    </source>
</evidence>
<sequence>MIESVQNEQQPLLESVKQELDSDATIMLPSTMQLHVEGTYTPGDRLVSQAERRRQRQRRQTPRPAGFPCSSCAKTFDRSCDLKRHQKNHLKGSERPHKCTACGEGFLYPKDCKRHEQTHSSSSSPEGSLHCDFPGCNKADGFSRRDNLLRHIRKQHPRQKVSA</sequence>
<feature type="domain" description="C2H2-type" evidence="6">
    <location>
        <begin position="67"/>
        <end position="96"/>
    </location>
</feature>
<protein>
    <recommendedName>
        <fullName evidence="6">C2H2-type domain-containing protein</fullName>
    </recommendedName>
</protein>
<dbReference type="EMBL" id="MU004340">
    <property type="protein sequence ID" value="KAF2656103.1"/>
    <property type="molecule type" value="Genomic_DNA"/>
</dbReference>
<keyword evidence="1" id="KW-0479">Metal-binding</keyword>
<dbReference type="SUPFAM" id="SSF57667">
    <property type="entry name" value="beta-beta-alpha zinc fingers"/>
    <property type="match status" value="1"/>
</dbReference>
<accession>A0A6A6TB26</accession>
<evidence type="ECO:0000313" key="7">
    <source>
        <dbReference type="EMBL" id="KAF2656103.1"/>
    </source>
</evidence>
<dbReference type="PANTHER" id="PTHR46179">
    <property type="entry name" value="ZINC FINGER PROTEIN"/>
    <property type="match status" value="1"/>
</dbReference>
<keyword evidence="2 4" id="KW-0863">Zinc-finger</keyword>
<dbReference type="GO" id="GO:0005634">
    <property type="term" value="C:nucleus"/>
    <property type="evidence" value="ECO:0007669"/>
    <property type="project" value="TreeGrafter"/>
</dbReference>
<dbReference type="OrthoDB" id="8922241at2759"/>
<dbReference type="GO" id="GO:0008270">
    <property type="term" value="F:zinc ion binding"/>
    <property type="evidence" value="ECO:0007669"/>
    <property type="project" value="UniProtKB-KW"/>
</dbReference>
<proteinExistence type="predicted"/>
<feature type="region of interest" description="Disordered" evidence="5">
    <location>
        <begin position="39"/>
        <end position="70"/>
    </location>
</feature>
<evidence type="ECO:0000256" key="2">
    <source>
        <dbReference type="ARBA" id="ARBA00022771"/>
    </source>
</evidence>
<reference evidence="7" key="1">
    <citation type="journal article" date="2020" name="Stud. Mycol.">
        <title>101 Dothideomycetes genomes: a test case for predicting lifestyles and emergence of pathogens.</title>
        <authorList>
            <person name="Haridas S."/>
            <person name="Albert R."/>
            <person name="Binder M."/>
            <person name="Bloem J."/>
            <person name="Labutti K."/>
            <person name="Salamov A."/>
            <person name="Andreopoulos B."/>
            <person name="Baker S."/>
            <person name="Barry K."/>
            <person name="Bills G."/>
            <person name="Bluhm B."/>
            <person name="Cannon C."/>
            <person name="Castanera R."/>
            <person name="Culley D."/>
            <person name="Daum C."/>
            <person name="Ezra D."/>
            <person name="Gonzalez J."/>
            <person name="Henrissat B."/>
            <person name="Kuo A."/>
            <person name="Liang C."/>
            <person name="Lipzen A."/>
            <person name="Lutzoni F."/>
            <person name="Magnuson J."/>
            <person name="Mondo S."/>
            <person name="Nolan M."/>
            <person name="Ohm R."/>
            <person name="Pangilinan J."/>
            <person name="Park H.-J."/>
            <person name="Ramirez L."/>
            <person name="Alfaro M."/>
            <person name="Sun H."/>
            <person name="Tritt A."/>
            <person name="Yoshinaga Y."/>
            <person name="Zwiers L.-H."/>
            <person name="Turgeon B."/>
            <person name="Goodwin S."/>
            <person name="Spatafora J."/>
            <person name="Crous P."/>
            <person name="Grigoriev I."/>
        </authorList>
    </citation>
    <scope>NUCLEOTIDE SEQUENCE</scope>
    <source>
        <strain evidence="7">CBS 122681</strain>
    </source>
</reference>
<dbReference type="FunFam" id="3.30.160.60:FF:000446">
    <property type="entry name" value="Zinc finger protein"/>
    <property type="match status" value="1"/>
</dbReference>
<dbReference type="PROSITE" id="PS00028">
    <property type="entry name" value="ZINC_FINGER_C2H2_1"/>
    <property type="match status" value="2"/>
</dbReference>
<dbReference type="AlphaFoldDB" id="A0A6A6TB26"/>
<evidence type="ECO:0000256" key="4">
    <source>
        <dbReference type="PROSITE-ProRule" id="PRU00042"/>
    </source>
</evidence>
<gene>
    <name evidence="7" type="ORF">K491DRAFT_597639</name>
</gene>
<keyword evidence="3" id="KW-0862">Zinc</keyword>
<dbReference type="GO" id="GO:0006357">
    <property type="term" value="P:regulation of transcription by RNA polymerase II"/>
    <property type="evidence" value="ECO:0007669"/>
    <property type="project" value="TreeGrafter"/>
</dbReference>
<evidence type="ECO:0000256" key="1">
    <source>
        <dbReference type="ARBA" id="ARBA00022723"/>
    </source>
</evidence>
<evidence type="ECO:0000256" key="3">
    <source>
        <dbReference type="ARBA" id="ARBA00022833"/>
    </source>
</evidence>
<organism evidence="7 8">
    <name type="scientific">Lophiostoma macrostomum CBS 122681</name>
    <dbReference type="NCBI Taxonomy" id="1314788"/>
    <lineage>
        <taxon>Eukaryota</taxon>
        <taxon>Fungi</taxon>
        <taxon>Dikarya</taxon>
        <taxon>Ascomycota</taxon>
        <taxon>Pezizomycotina</taxon>
        <taxon>Dothideomycetes</taxon>
        <taxon>Pleosporomycetidae</taxon>
        <taxon>Pleosporales</taxon>
        <taxon>Lophiostomataceae</taxon>
        <taxon>Lophiostoma</taxon>
    </lineage>
</organism>
<evidence type="ECO:0000256" key="5">
    <source>
        <dbReference type="SAM" id="MobiDB-lite"/>
    </source>
</evidence>
<name>A0A6A6TB26_9PLEO</name>
<evidence type="ECO:0000259" key="6">
    <source>
        <dbReference type="PROSITE" id="PS50157"/>
    </source>
</evidence>
<dbReference type="InterPro" id="IPR013087">
    <property type="entry name" value="Znf_C2H2_type"/>
</dbReference>
<dbReference type="PROSITE" id="PS50157">
    <property type="entry name" value="ZINC_FINGER_C2H2_2"/>
    <property type="match status" value="2"/>
</dbReference>
<dbReference type="InterPro" id="IPR051061">
    <property type="entry name" value="Zinc_finger_trans_reg"/>
</dbReference>
<keyword evidence="8" id="KW-1185">Reference proteome</keyword>
<dbReference type="PANTHER" id="PTHR46179:SF19">
    <property type="entry name" value="C2H2 FINGER DOMAIN TRANSCRIPTION FACTOR (EUROFUNG)-RELATED"/>
    <property type="match status" value="1"/>
</dbReference>
<dbReference type="Gene3D" id="3.30.160.60">
    <property type="entry name" value="Classic Zinc Finger"/>
    <property type="match status" value="3"/>
</dbReference>
<dbReference type="InterPro" id="IPR036236">
    <property type="entry name" value="Znf_C2H2_sf"/>
</dbReference>
<feature type="domain" description="C2H2-type" evidence="6">
    <location>
        <begin position="97"/>
        <end position="124"/>
    </location>
</feature>
<dbReference type="Proteomes" id="UP000799324">
    <property type="component" value="Unassembled WGS sequence"/>
</dbReference>
<dbReference type="SMART" id="SM00355">
    <property type="entry name" value="ZnF_C2H2"/>
    <property type="match status" value="3"/>
</dbReference>